<evidence type="ECO:0000256" key="1">
    <source>
        <dbReference type="SAM" id="MobiDB-lite"/>
    </source>
</evidence>
<dbReference type="Proteomes" id="UP000694409">
    <property type="component" value="Unassembled WGS sequence"/>
</dbReference>
<name>A0A8C9UHK4_SERCA</name>
<organism evidence="2 3">
    <name type="scientific">Serinus canaria</name>
    <name type="common">Island canary</name>
    <name type="synonym">Fringilla canaria</name>
    <dbReference type="NCBI Taxonomy" id="9135"/>
    <lineage>
        <taxon>Eukaryota</taxon>
        <taxon>Metazoa</taxon>
        <taxon>Chordata</taxon>
        <taxon>Craniata</taxon>
        <taxon>Vertebrata</taxon>
        <taxon>Euteleostomi</taxon>
        <taxon>Archelosauria</taxon>
        <taxon>Archosauria</taxon>
        <taxon>Dinosauria</taxon>
        <taxon>Saurischia</taxon>
        <taxon>Theropoda</taxon>
        <taxon>Coelurosauria</taxon>
        <taxon>Aves</taxon>
        <taxon>Neognathae</taxon>
        <taxon>Neoaves</taxon>
        <taxon>Telluraves</taxon>
        <taxon>Australaves</taxon>
        <taxon>Passeriformes</taxon>
        <taxon>Passeroidea</taxon>
        <taxon>Fringillidae</taxon>
        <taxon>Carduelinae</taxon>
        <taxon>Serinus</taxon>
    </lineage>
</organism>
<protein>
    <submittedName>
        <fullName evidence="2">Uncharacterized LOC103824771</fullName>
    </submittedName>
</protein>
<evidence type="ECO:0000313" key="2">
    <source>
        <dbReference type="Ensembl" id="ENSSCAP00000022337.1"/>
    </source>
</evidence>
<feature type="region of interest" description="Disordered" evidence="1">
    <location>
        <begin position="24"/>
        <end position="55"/>
    </location>
</feature>
<dbReference type="Ensembl" id="ENSSCAT00000024888.1">
    <property type="protein sequence ID" value="ENSSCAP00000022337.1"/>
    <property type="gene ID" value="ENSSCAG00000016069.1"/>
</dbReference>
<feature type="region of interest" description="Disordered" evidence="1">
    <location>
        <begin position="133"/>
        <end position="215"/>
    </location>
</feature>
<dbReference type="KEGG" id="scan:103824771"/>
<proteinExistence type="predicted"/>
<evidence type="ECO:0000313" key="3">
    <source>
        <dbReference type="Proteomes" id="UP000694409"/>
    </source>
</evidence>
<keyword evidence="3" id="KW-1185">Reference proteome</keyword>
<accession>A0A8C9UHK4</accession>
<reference evidence="2" key="2">
    <citation type="submission" date="2025-09" db="UniProtKB">
        <authorList>
            <consortium name="Ensembl"/>
        </authorList>
    </citation>
    <scope>IDENTIFICATION</scope>
</reference>
<dbReference type="AlphaFoldDB" id="A0A8C9UHK4"/>
<reference evidence="2" key="1">
    <citation type="submission" date="2025-08" db="UniProtKB">
        <authorList>
            <consortium name="Ensembl"/>
        </authorList>
    </citation>
    <scope>IDENTIFICATION</scope>
</reference>
<sequence length="215" mass="23092">MGGGELPSSPGPFSFPGALSGLFGVPASRGPPRCPRTLPDPGSNPRPCETGEAPPLPHPLDVSHFLLATVCASHGCPALLFAPPPLGAPPLARTDWSGVMSLPLLLCVHWVELLSITQLRQWRRWRPFWSRARGRTQRRERRASPLPAMAAPLGTGAFTEETGQEKQGSEKAPGLSPERAEEEKLKAKYPNLGQKPGGSDFLMKRLQKGVSGGQK</sequence>